<protein>
    <submittedName>
        <fullName evidence="1">Uncharacterized protein</fullName>
    </submittedName>
</protein>
<evidence type="ECO:0000313" key="2">
    <source>
        <dbReference type="Proteomes" id="UP000886998"/>
    </source>
</evidence>
<dbReference type="OrthoDB" id="10017160at2759"/>
<name>A0A8X6Y9H1_9ARAC</name>
<gene>
    <name evidence="1" type="primary">B7P43_G09350</name>
    <name evidence="1" type="ORF">TNIN_140991</name>
</gene>
<evidence type="ECO:0000313" key="1">
    <source>
        <dbReference type="EMBL" id="GFY66568.1"/>
    </source>
</evidence>
<accession>A0A8X6Y9H1</accession>
<organism evidence="1 2">
    <name type="scientific">Trichonephila inaurata madagascariensis</name>
    <dbReference type="NCBI Taxonomy" id="2747483"/>
    <lineage>
        <taxon>Eukaryota</taxon>
        <taxon>Metazoa</taxon>
        <taxon>Ecdysozoa</taxon>
        <taxon>Arthropoda</taxon>
        <taxon>Chelicerata</taxon>
        <taxon>Arachnida</taxon>
        <taxon>Araneae</taxon>
        <taxon>Araneomorphae</taxon>
        <taxon>Entelegynae</taxon>
        <taxon>Araneoidea</taxon>
        <taxon>Nephilidae</taxon>
        <taxon>Trichonephila</taxon>
        <taxon>Trichonephila inaurata</taxon>
    </lineage>
</organism>
<dbReference type="Proteomes" id="UP000886998">
    <property type="component" value="Unassembled WGS sequence"/>
</dbReference>
<proteinExistence type="predicted"/>
<dbReference type="AlphaFoldDB" id="A0A8X6Y9H1"/>
<comment type="caution">
    <text evidence="1">The sequence shown here is derived from an EMBL/GenBank/DDBJ whole genome shotgun (WGS) entry which is preliminary data.</text>
</comment>
<reference evidence="1" key="1">
    <citation type="submission" date="2020-08" db="EMBL/GenBank/DDBJ databases">
        <title>Multicomponent nature underlies the extraordinary mechanical properties of spider dragline silk.</title>
        <authorList>
            <person name="Kono N."/>
            <person name="Nakamura H."/>
            <person name="Mori M."/>
            <person name="Yoshida Y."/>
            <person name="Ohtoshi R."/>
            <person name="Malay A.D."/>
            <person name="Moran D.A.P."/>
            <person name="Tomita M."/>
            <person name="Numata K."/>
            <person name="Arakawa K."/>
        </authorList>
    </citation>
    <scope>NUCLEOTIDE SEQUENCE</scope>
</reference>
<sequence length="77" mass="8792">MWQRSYSRIMPSRASRGLKESALPYRTVEILVKVFNEGLQNVADMHRPGRPSVREAEVHAVAGLMDSDRYQTICELS</sequence>
<keyword evidence="2" id="KW-1185">Reference proteome</keyword>
<dbReference type="EMBL" id="BMAV01016105">
    <property type="protein sequence ID" value="GFY66568.1"/>
    <property type="molecule type" value="Genomic_DNA"/>
</dbReference>